<evidence type="ECO:0000313" key="2">
    <source>
        <dbReference type="Proteomes" id="UP000199134"/>
    </source>
</evidence>
<organism evidence="1 2">
    <name type="scientific">Prevotella communis</name>
    <dbReference type="NCBI Taxonomy" id="2913614"/>
    <lineage>
        <taxon>Bacteria</taxon>
        <taxon>Pseudomonadati</taxon>
        <taxon>Bacteroidota</taxon>
        <taxon>Bacteroidia</taxon>
        <taxon>Bacteroidales</taxon>
        <taxon>Prevotellaceae</taxon>
        <taxon>Prevotella</taxon>
    </lineage>
</organism>
<comment type="caution">
    <text evidence="1">The sequence shown here is derived from an EMBL/GenBank/DDBJ whole genome shotgun (WGS) entry which is preliminary data.</text>
</comment>
<protein>
    <submittedName>
        <fullName evidence="1">Uncharacterized protein</fullName>
    </submittedName>
</protein>
<gene>
    <name evidence="1" type="ORF">SAMN04487900_103199</name>
</gene>
<name>A0A1H0EJN2_9BACT</name>
<dbReference type="Proteomes" id="UP000199134">
    <property type="component" value="Unassembled WGS sequence"/>
</dbReference>
<reference evidence="2" key="1">
    <citation type="submission" date="2016-10" db="EMBL/GenBank/DDBJ databases">
        <authorList>
            <person name="de Groot N.N."/>
        </authorList>
    </citation>
    <scope>NUCLEOTIDE SEQUENCE [LARGE SCALE GENOMIC DNA]</scope>
    <source>
        <strain evidence="2">BP1-145</strain>
    </source>
</reference>
<dbReference type="EMBL" id="FNIW01000003">
    <property type="protein sequence ID" value="SDN82614.1"/>
    <property type="molecule type" value="Genomic_DNA"/>
</dbReference>
<sequence length="52" mass="6082">MTVRTIHEGQNDGSFKGCPMLKTSIERFRAENRPKSMLEIWNRTKNVVPLYT</sequence>
<evidence type="ECO:0000313" key="1">
    <source>
        <dbReference type="EMBL" id="SDN82614.1"/>
    </source>
</evidence>
<accession>A0A1H0EJN2</accession>
<dbReference type="AlphaFoldDB" id="A0A1H0EJN2"/>
<proteinExistence type="predicted"/>